<feature type="domain" description="GyrI-like small molecule binding" evidence="1">
    <location>
        <begin position="32"/>
        <end position="162"/>
    </location>
</feature>
<reference evidence="2 3" key="1">
    <citation type="journal article" date="2018" name="Environ. Microbiol.">
        <title>Isolation and genomic characterization of Novimethylophilus kurashikiensis gen. nov. sp. nov., a new lanthanide-dependent methylotrophic species of Methylophilaceae.</title>
        <authorList>
            <person name="Lv H."/>
            <person name="Sahin N."/>
            <person name="Tani A."/>
        </authorList>
    </citation>
    <scope>NUCLEOTIDE SEQUENCE [LARGE SCALE GENOMIC DNA]</scope>
    <source>
        <strain evidence="2 3">La2-4</strain>
    </source>
</reference>
<evidence type="ECO:0000313" key="3">
    <source>
        <dbReference type="Proteomes" id="UP000245081"/>
    </source>
</evidence>
<comment type="caution">
    <text evidence="2">The sequence shown here is derived from an EMBL/GenBank/DDBJ whole genome shotgun (WGS) entry which is preliminary data.</text>
</comment>
<dbReference type="OrthoDB" id="8560358at2"/>
<accession>A0A2R5F7T9</accession>
<dbReference type="Gene3D" id="3.20.80.10">
    <property type="entry name" value="Regulatory factor, effector binding domain"/>
    <property type="match status" value="1"/>
</dbReference>
<dbReference type="InterPro" id="IPR029442">
    <property type="entry name" value="GyrI-like"/>
</dbReference>
<dbReference type="InterPro" id="IPR011256">
    <property type="entry name" value="Reg_factor_effector_dom_sf"/>
</dbReference>
<proteinExistence type="predicted"/>
<evidence type="ECO:0000259" key="1">
    <source>
        <dbReference type="Pfam" id="PF06445"/>
    </source>
</evidence>
<gene>
    <name evidence="2" type="ORF">NMK_1441</name>
</gene>
<dbReference type="Pfam" id="PF06445">
    <property type="entry name" value="GyrI-like"/>
    <property type="match status" value="1"/>
</dbReference>
<dbReference type="SUPFAM" id="SSF55136">
    <property type="entry name" value="Probable bacterial effector-binding domain"/>
    <property type="match status" value="1"/>
</dbReference>
<dbReference type="GO" id="GO:0016740">
    <property type="term" value="F:transferase activity"/>
    <property type="evidence" value="ECO:0007669"/>
    <property type="project" value="UniProtKB-KW"/>
</dbReference>
<keyword evidence="3" id="KW-1185">Reference proteome</keyword>
<protein>
    <submittedName>
        <fullName evidence="2">Adenosylcobinamide-GDP ribazoletransferase</fullName>
    </submittedName>
</protein>
<evidence type="ECO:0000313" key="2">
    <source>
        <dbReference type="EMBL" id="GBG13889.1"/>
    </source>
</evidence>
<dbReference type="Proteomes" id="UP000245081">
    <property type="component" value="Unassembled WGS sequence"/>
</dbReference>
<dbReference type="AlphaFoldDB" id="A0A2R5F7T9"/>
<dbReference type="EMBL" id="BDOQ01000004">
    <property type="protein sequence ID" value="GBG13889.1"/>
    <property type="molecule type" value="Genomic_DNA"/>
</dbReference>
<keyword evidence="2" id="KW-0808">Transferase</keyword>
<name>A0A2R5F7T9_9PROT</name>
<organism evidence="2 3">
    <name type="scientific">Novimethylophilus kurashikiensis</name>
    <dbReference type="NCBI Taxonomy" id="1825523"/>
    <lineage>
        <taxon>Bacteria</taxon>
        <taxon>Pseudomonadati</taxon>
        <taxon>Pseudomonadota</taxon>
        <taxon>Betaproteobacteria</taxon>
        <taxon>Nitrosomonadales</taxon>
        <taxon>Methylophilaceae</taxon>
        <taxon>Novimethylophilus</taxon>
    </lineage>
</organism>
<sequence>MAMNKQWPYFLLAFVLPLLVVFWWWGAFSTPEIKVEQRNAMRYAYLVSEGDYSKAEDKQREVADLLKQQKITAGQAITLIEDDPRKTPSTQRHARAGIVIDANAQPAAPLLVGDLPQRQAVVVSARGHPFIVYGKAYGALLSYLDMHGLALELPVAETAHENTLTIEMALRR</sequence>